<evidence type="ECO:0000313" key="1">
    <source>
        <dbReference type="EMBL" id="CDW29807.1"/>
    </source>
</evidence>
<organism evidence="1">
    <name type="scientific">Lepeophtheirus salmonis</name>
    <name type="common">Salmon louse</name>
    <name type="synonym">Caligus salmonis</name>
    <dbReference type="NCBI Taxonomy" id="72036"/>
    <lineage>
        <taxon>Eukaryota</taxon>
        <taxon>Metazoa</taxon>
        <taxon>Ecdysozoa</taxon>
        <taxon>Arthropoda</taxon>
        <taxon>Crustacea</taxon>
        <taxon>Multicrustacea</taxon>
        <taxon>Hexanauplia</taxon>
        <taxon>Copepoda</taxon>
        <taxon>Siphonostomatoida</taxon>
        <taxon>Caligidae</taxon>
        <taxon>Lepeophtheirus</taxon>
    </lineage>
</organism>
<sequence length="37" mass="4462">MGLYCTILNLCKLFPYFFHLDLWVLKFLTKCLSRSSF</sequence>
<protein>
    <submittedName>
        <fullName evidence="1">Uncharacterized protein</fullName>
    </submittedName>
</protein>
<proteinExistence type="predicted"/>
<dbReference type="EMBL" id="HACA01012446">
    <property type="protein sequence ID" value="CDW29807.1"/>
    <property type="molecule type" value="Transcribed_RNA"/>
</dbReference>
<name>A0A0K2TVU8_LEPSM</name>
<reference evidence="1" key="1">
    <citation type="submission" date="2014-05" db="EMBL/GenBank/DDBJ databases">
        <authorList>
            <person name="Chronopoulou M."/>
        </authorList>
    </citation>
    <scope>NUCLEOTIDE SEQUENCE</scope>
    <source>
        <tissue evidence="1">Whole organism</tissue>
    </source>
</reference>
<accession>A0A0K2TVU8</accession>
<dbReference type="AlphaFoldDB" id="A0A0K2TVU8"/>